<proteinExistence type="predicted"/>
<dbReference type="Gene3D" id="3.10.350.10">
    <property type="entry name" value="LysM domain"/>
    <property type="match status" value="1"/>
</dbReference>
<dbReference type="CDD" id="cd00118">
    <property type="entry name" value="LysM"/>
    <property type="match status" value="1"/>
</dbReference>
<evidence type="ECO:0000313" key="3">
    <source>
        <dbReference type="Proteomes" id="UP000019249"/>
    </source>
</evidence>
<dbReference type="InterPro" id="IPR018392">
    <property type="entry name" value="LysM"/>
</dbReference>
<dbReference type="Proteomes" id="UP000019249">
    <property type="component" value="Unassembled WGS sequence"/>
</dbReference>
<organism evidence="2 3">
    <name type="scientific">Listeria floridensis FSL S10-1187</name>
    <dbReference type="NCBI Taxonomy" id="1265817"/>
    <lineage>
        <taxon>Bacteria</taxon>
        <taxon>Bacillati</taxon>
        <taxon>Bacillota</taxon>
        <taxon>Bacilli</taxon>
        <taxon>Bacillales</taxon>
        <taxon>Listeriaceae</taxon>
        <taxon>Listeria</taxon>
    </lineage>
</organism>
<dbReference type="SUPFAM" id="SSF54106">
    <property type="entry name" value="LysM domain"/>
    <property type="match status" value="1"/>
</dbReference>
<evidence type="ECO:0000313" key="2">
    <source>
        <dbReference type="EMBL" id="EUJ27400.1"/>
    </source>
</evidence>
<dbReference type="Pfam" id="PF01476">
    <property type="entry name" value="LysM"/>
    <property type="match status" value="1"/>
</dbReference>
<keyword evidence="3" id="KW-1185">Reference proteome</keyword>
<dbReference type="RefSeq" id="WP_051993628.1">
    <property type="nucleotide sequence ID" value="NZ_AODF01000032.1"/>
</dbReference>
<comment type="caution">
    <text evidence="2">The sequence shown here is derived from an EMBL/GenBank/DDBJ whole genome shotgun (WGS) entry which is preliminary data.</text>
</comment>
<protein>
    <submittedName>
        <fullName evidence="2">Peptidoglycan binding protein, LysM domain protein</fullName>
    </submittedName>
</protein>
<reference evidence="2 3" key="1">
    <citation type="journal article" date="2014" name="Int. J. Syst. Evol. Microbiol.">
        <title>Listeria floridensis sp. nov., Listeria aquatica sp. nov., Listeria cornellensis sp. nov., Listeria riparia sp. nov. and Listeria grandensis sp. nov., from agricultural and natural environments.</title>
        <authorList>
            <person name="den Bakker H.C."/>
            <person name="Warchocki S."/>
            <person name="Wright E.M."/>
            <person name="Allred A.F."/>
            <person name="Ahlstrom C."/>
            <person name="Manuel C.S."/>
            <person name="Stasiewicz M.J."/>
            <person name="Burrell A."/>
            <person name="Roof S."/>
            <person name="Strawn L."/>
            <person name="Fortes E.D."/>
            <person name="Nightingale K.K."/>
            <person name="Kephart D."/>
            <person name="Wiedmann M."/>
        </authorList>
    </citation>
    <scope>NUCLEOTIDE SEQUENCE [LARGE SCALE GENOMIC DNA]</scope>
    <source>
        <strain evidence="2 3">FSL S10-1187</strain>
    </source>
</reference>
<dbReference type="PROSITE" id="PS51782">
    <property type="entry name" value="LYSM"/>
    <property type="match status" value="1"/>
</dbReference>
<dbReference type="SMART" id="SM00257">
    <property type="entry name" value="LysM"/>
    <property type="match status" value="1"/>
</dbReference>
<dbReference type="InterPro" id="IPR036779">
    <property type="entry name" value="LysM_dom_sf"/>
</dbReference>
<dbReference type="EMBL" id="AODF01000032">
    <property type="protein sequence ID" value="EUJ27400.1"/>
    <property type="molecule type" value="Genomic_DNA"/>
</dbReference>
<gene>
    <name evidence="2" type="ORF">MFLO_13063</name>
</gene>
<feature type="domain" description="LysM" evidence="1">
    <location>
        <begin position="29"/>
        <end position="73"/>
    </location>
</feature>
<name>A0ABP3AV26_9LIST</name>
<sequence length="169" mass="18391">MKKNVLKMAVATFVVGVTTVVGGHLADAKSISVVQGDTLSKIAFENNTTVAKLAQLNGIKNINLIYVGQTLDVDGNGVATVQNTSKAAVTNSNASSQTTSQQSQNKKRIQLRHKHQLKNKQLLFVKLKQKQPTQGVQVNNLQKNGLRKENLAVHTQLKVQQENILVVTN</sequence>
<accession>A0ABP3AV26</accession>
<evidence type="ECO:0000259" key="1">
    <source>
        <dbReference type="PROSITE" id="PS51782"/>
    </source>
</evidence>